<dbReference type="RefSeq" id="WP_220248276.1">
    <property type="nucleotide sequence ID" value="NZ_JAICCF010000001.1"/>
</dbReference>
<keyword evidence="1" id="KW-0732">Signal</keyword>
<organism evidence="2 3">
    <name type="scientific">Chitinophaga rhizophila</name>
    <dbReference type="NCBI Taxonomy" id="2866212"/>
    <lineage>
        <taxon>Bacteria</taxon>
        <taxon>Pseudomonadati</taxon>
        <taxon>Bacteroidota</taxon>
        <taxon>Chitinophagia</taxon>
        <taxon>Chitinophagales</taxon>
        <taxon>Chitinophagaceae</taxon>
        <taxon>Chitinophaga</taxon>
    </lineage>
</organism>
<keyword evidence="3" id="KW-1185">Reference proteome</keyword>
<sequence length="81" mass="8572">MKKAKFALATIAMFAVVGGAFAFKAARLNQRIYYATTANQPATLTISSATLAPGSQYLGTAYATTSYSSVVTKTTAYYRGL</sequence>
<evidence type="ECO:0000313" key="2">
    <source>
        <dbReference type="EMBL" id="MBW8683043.1"/>
    </source>
</evidence>
<name>A0ABS7G5Y6_9BACT</name>
<dbReference type="Proteomes" id="UP000812961">
    <property type="component" value="Unassembled WGS sequence"/>
</dbReference>
<feature type="chain" id="PRO_5047488312" evidence="1">
    <location>
        <begin position="23"/>
        <end position="81"/>
    </location>
</feature>
<evidence type="ECO:0000256" key="1">
    <source>
        <dbReference type="SAM" id="SignalP"/>
    </source>
</evidence>
<proteinExistence type="predicted"/>
<gene>
    <name evidence="2" type="ORF">K1Y79_01735</name>
</gene>
<feature type="signal peptide" evidence="1">
    <location>
        <begin position="1"/>
        <end position="22"/>
    </location>
</feature>
<protein>
    <submittedName>
        <fullName evidence="2">Uncharacterized protein</fullName>
    </submittedName>
</protein>
<evidence type="ECO:0000313" key="3">
    <source>
        <dbReference type="Proteomes" id="UP000812961"/>
    </source>
</evidence>
<comment type="caution">
    <text evidence="2">The sequence shown here is derived from an EMBL/GenBank/DDBJ whole genome shotgun (WGS) entry which is preliminary data.</text>
</comment>
<dbReference type="EMBL" id="JAICCF010000001">
    <property type="protein sequence ID" value="MBW8683043.1"/>
    <property type="molecule type" value="Genomic_DNA"/>
</dbReference>
<reference evidence="2 3" key="1">
    <citation type="submission" date="2021-08" db="EMBL/GenBank/DDBJ databases">
        <title>The genome sequence of Chitinophaga sp. B61.</title>
        <authorList>
            <person name="Zhang X."/>
        </authorList>
    </citation>
    <scope>NUCLEOTIDE SEQUENCE [LARGE SCALE GENOMIC DNA]</scope>
    <source>
        <strain evidence="2 3">B61</strain>
    </source>
</reference>
<accession>A0ABS7G5Y6</accession>